<evidence type="ECO:0000313" key="2">
    <source>
        <dbReference type="EMBL" id="RVT62654.1"/>
    </source>
</evidence>
<evidence type="ECO:0000256" key="1">
    <source>
        <dbReference type="SAM" id="Phobius"/>
    </source>
</evidence>
<sequence>MSFKIQTIFNICMVTISWLSLYFIGIKNIKRFLPATIIIGIMEILHAKVGKDRKWWVFYNKPNTYVVDELPFNTGPFIFISMWTLKISYGNFKKFMLINALIHAFFAFPYTFAAKKLKYYTLVRFNNIQFFIYFFMKAPLLYLLQYLVERSKNSIQKQ</sequence>
<protein>
    <submittedName>
        <fullName evidence="2">Uncharacterized protein</fullName>
    </submittedName>
</protein>
<dbReference type="Proteomes" id="UP000288024">
    <property type="component" value="Unassembled WGS sequence"/>
</dbReference>
<feature type="transmembrane region" description="Helical" evidence="1">
    <location>
        <begin position="128"/>
        <end position="148"/>
    </location>
</feature>
<accession>A0A437KB30</accession>
<reference evidence="2 3" key="1">
    <citation type="submission" date="2019-01" db="EMBL/GenBank/DDBJ databases">
        <title>Bacillus sp. M5HDSG1-1, whole genome shotgun sequence.</title>
        <authorList>
            <person name="Tuo L."/>
        </authorList>
    </citation>
    <scope>NUCLEOTIDE SEQUENCE [LARGE SCALE GENOMIC DNA]</scope>
    <source>
        <strain evidence="2 3">M5HDSG1-1</strain>
    </source>
</reference>
<keyword evidence="1" id="KW-0812">Transmembrane</keyword>
<comment type="caution">
    <text evidence="2">The sequence shown here is derived from an EMBL/GenBank/DDBJ whole genome shotgun (WGS) entry which is preliminary data.</text>
</comment>
<keyword evidence="3" id="KW-1185">Reference proteome</keyword>
<feature type="transmembrane region" description="Helical" evidence="1">
    <location>
        <begin position="6"/>
        <end position="25"/>
    </location>
</feature>
<keyword evidence="1" id="KW-1133">Transmembrane helix</keyword>
<name>A0A437KB30_9BACI</name>
<dbReference type="EMBL" id="RZTZ01000004">
    <property type="protein sequence ID" value="RVT62654.1"/>
    <property type="molecule type" value="Genomic_DNA"/>
</dbReference>
<feature type="transmembrane region" description="Helical" evidence="1">
    <location>
        <begin position="32"/>
        <end position="50"/>
    </location>
</feature>
<evidence type="ECO:0000313" key="3">
    <source>
        <dbReference type="Proteomes" id="UP000288024"/>
    </source>
</evidence>
<organism evidence="2 3">
    <name type="scientific">Niallia taxi</name>
    <dbReference type="NCBI Taxonomy" id="2499688"/>
    <lineage>
        <taxon>Bacteria</taxon>
        <taxon>Bacillati</taxon>
        <taxon>Bacillota</taxon>
        <taxon>Bacilli</taxon>
        <taxon>Bacillales</taxon>
        <taxon>Bacillaceae</taxon>
        <taxon>Niallia</taxon>
    </lineage>
</organism>
<gene>
    <name evidence="2" type="ORF">EM808_12845</name>
</gene>
<proteinExistence type="predicted"/>
<dbReference type="AlphaFoldDB" id="A0A437KB30"/>
<dbReference type="RefSeq" id="WP_127738605.1">
    <property type="nucleotide sequence ID" value="NZ_RZTZ01000004.1"/>
</dbReference>
<keyword evidence="1" id="KW-0472">Membrane</keyword>
<feature type="transmembrane region" description="Helical" evidence="1">
    <location>
        <begin position="96"/>
        <end position="113"/>
    </location>
</feature>